<dbReference type="EC" id="3.5.-.-" evidence="3"/>
<keyword evidence="3" id="KW-0378">Hydrolase</keyword>
<dbReference type="Gene3D" id="3.40.50.10490">
    <property type="entry name" value="Glucose-6-phosphate isomerase like protein, domain 1"/>
    <property type="match status" value="2"/>
</dbReference>
<dbReference type="PROSITE" id="PS51464">
    <property type="entry name" value="SIS"/>
    <property type="match status" value="1"/>
</dbReference>
<gene>
    <name evidence="3" type="ORF">ACFFPI_02885</name>
</gene>
<evidence type="ECO:0000313" key="4">
    <source>
        <dbReference type="Proteomes" id="UP001589536"/>
    </source>
</evidence>
<organism evidence="3 4">
    <name type="scientific">Arthrobacter methylotrophus</name>
    <dbReference type="NCBI Taxonomy" id="121291"/>
    <lineage>
        <taxon>Bacteria</taxon>
        <taxon>Bacillati</taxon>
        <taxon>Actinomycetota</taxon>
        <taxon>Actinomycetes</taxon>
        <taxon>Micrococcales</taxon>
        <taxon>Micrococcaceae</taxon>
        <taxon>Arthrobacter</taxon>
    </lineage>
</organism>
<dbReference type="InterPro" id="IPR046348">
    <property type="entry name" value="SIS_dom_sf"/>
</dbReference>
<proteinExistence type="predicted"/>
<dbReference type="EMBL" id="JBHMBH010000008">
    <property type="protein sequence ID" value="MFB9713101.1"/>
    <property type="molecule type" value="Genomic_DNA"/>
</dbReference>
<keyword evidence="4" id="KW-1185">Reference proteome</keyword>
<dbReference type="Proteomes" id="UP001589536">
    <property type="component" value="Unassembled WGS sequence"/>
</dbReference>
<keyword evidence="1" id="KW-0677">Repeat</keyword>
<evidence type="ECO:0000313" key="3">
    <source>
        <dbReference type="EMBL" id="MFB9713101.1"/>
    </source>
</evidence>
<reference evidence="3 4" key="1">
    <citation type="submission" date="2024-09" db="EMBL/GenBank/DDBJ databases">
        <authorList>
            <person name="Sun Q."/>
            <person name="Mori K."/>
        </authorList>
    </citation>
    <scope>NUCLEOTIDE SEQUENCE [LARGE SCALE GENOMIC DNA]</scope>
    <source>
        <strain evidence="3 4">JCM 13519</strain>
    </source>
</reference>
<dbReference type="CDD" id="cd05008">
    <property type="entry name" value="SIS_GlmS_GlmD_1"/>
    <property type="match status" value="1"/>
</dbReference>
<dbReference type="SUPFAM" id="SSF53697">
    <property type="entry name" value="SIS domain"/>
    <property type="match status" value="1"/>
</dbReference>
<dbReference type="Pfam" id="PF01380">
    <property type="entry name" value="SIS"/>
    <property type="match status" value="1"/>
</dbReference>
<name>A0ABV5UKQ2_9MICC</name>
<dbReference type="RefSeq" id="WP_345047792.1">
    <property type="nucleotide sequence ID" value="NZ_BAABED010000001.1"/>
</dbReference>
<feature type="domain" description="SIS" evidence="2">
    <location>
        <begin position="35"/>
        <end position="178"/>
    </location>
</feature>
<evidence type="ECO:0000256" key="1">
    <source>
        <dbReference type="ARBA" id="ARBA00022737"/>
    </source>
</evidence>
<dbReference type="GO" id="GO:0016787">
    <property type="term" value="F:hydrolase activity"/>
    <property type="evidence" value="ECO:0007669"/>
    <property type="project" value="UniProtKB-KW"/>
</dbReference>
<dbReference type="InterPro" id="IPR001347">
    <property type="entry name" value="SIS_dom"/>
</dbReference>
<dbReference type="InterPro" id="IPR035466">
    <property type="entry name" value="GlmS/AgaS_SIS"/>
</dbReference>
<comment type="caution">
    <text evidence="3">The sequence shown here is derived from an EMBL/GenBank/DDBJ whole genome shotgun (WGS) entry which is preliminary data.</text>
</comment>
<protein>
    <submittedName>
        <fullName evidence="3">SIS domain-containing protein</fullName>
        <ecNumber evidence="3">3.5.-.-</ecNumber>
    </submittedName>
</protein>
<sequence>MSNNVLGAFMEEELVSQPEVWQRAIEQCKLEQAKAGHLLPADGERIAVVGCGTSWFMAQSYAAAREAAGKGLTDAFAASEAFLNHNSAARQYDAVIAITRSGTTTEVLELLEELRAKAVGGKPRTIAVIGDMNSPITALSDSVIGLTYADEKSVVQTRFATTALVYLLASLGIEFDTAIEQARGAVTEPVSQEFLDAEQFTFLGTGWTVGLAHEAGLKMREAVQGWTESYPAMEYRHGPISIAAPGRVTWLFGAQPEGLDADMARTGALYVNTGKHPLAELTRVHKVTLERARVRGLDPDVPRNLTRSVVLNATA</sequence>
<accession>A0ABV5UKQ2</accession>
<evidence type="ECO:0000259" key="2">
    <source>
        <dbReference type="PROSITE" id="PS51464"/>
    </source>
</evidence>
<dbReference type="PANTHER" id="PTHR10937">
    <property type="entry name" value="GLUCOSAMINE--FRUCTOSE-6-PHOSPHATE AMINOTRANSFERASE, ISOMERIZING"/>
    <property type="match status" value="1"/>
</dbReference>